<evidence type="ECO:0000256" key="3">
    <source>
        <dbReference type="ARBA" id="ARBA00022737"/>
    </source>
</evidence>
<comment type="caution">
    <text evidence="9">The sequence shown here is derived from an EMBL/GenBank/DDBJ whole genome shotgun (WGS) entry which is preliminary data.</text>
</comment>
<dbReference type="SUPFAM" id="SSF57850">
    <property type="entry name" value="RING/U-box"/>
    <property type="match status" value="1"/>
</dbReference>
<dbReference type="Proteomes" id="UP000187209">
    <property type="component" value="Unassembled WGS sequence"/>
</dbReference>
<dbReference type="InterPro" id="IPR001841">
    <property type="entry name" value="Znf_RING"/>
</dbReference>
<dbReference type="GO" id="GO:0008270">
    <property type="term" value="F:zinc ion binding"/>
    <property type="evidence" value="ECO:0007669"/>
    <property type="project" value="UniProtKB-KW"/>
</dbReference>
<evidence type="ECO:0000259" key="8">
    <source>
        <dbReference type="PROSITE" id="PS50119"/>
    </source>
</evidence>
<keyword evidence="10" id="KW-1185">Reference proteome</keyword>
<accession>A0A1R2AWS0</accession>
<dbReference type="OrthoDB" id="191037at2759"/>
<dbReference type="CDD" id="cd19769">
    <property type="entry name" value="Bbox2_TRIM16-like"/>
    <property type="match status" value="1"/>
</dbReference>
<evidence type="ECO:0000313" key="10">
    <source>
        <dbReference type="Proteomes" id="UP000187209"/>
    </source>
</evidence>
<dbReference type="InterPro" id="IPR015915">
    <property type="entry name" value="Kelch-typ_b-propeller"/>
</dbReference>
<dbReference type="Gene3D" id="3.30.160.60">
    <property type="entry name" value="Classic Zinc Finger"/>
    <property type="match status" value="1"/>
</dbReference>
<dbReference type="PROSITE" id="PS00518">
    <property type="entry name" value="ZF_RING_1"/>
    <property type="match status" value="1"/>
</dbReference>
<reference evidence="9 10" key="1">
    <citation type="submission" date="2016-11" db="EMBL/GenBank/DDBJ databases">
        <title>The macronuclear genome of Stentor coeruleus: a giant cell with tiny introns.</title>
        <authorList>
            <person name="Slabodnick M."/>
            <person name="Ruby J.G."/>
            <person name="Reiff S.B."/>
            <person name="Swart E.C."/>
            <person name="Gosai S."/>
            <person name="Prabakaran S."/>
            <person name="Witkowska E."/>
            <person name="Larue G.E."/>
            <person name="Fisher S."/>
            <person name="Freeman R.M."/>
            <person name="Gunawardena J."/>
            <person name="Chu W."/>
            <person name="Stover N.A."/>
            <person name="Gregory B.D."/>
            <person name="Nowacki M."/>
            <person name="Derisi J."/>
            <person name="Roy S.W."/>
            <person name="Marshall W.F."/>
            <person name="Sood P."/>
        </authorList>
    </citation>
    <scope>NUCLEOTIDE SEQUENCE [LARGE SCALE GENOMIC DNA]</scope>
    <source>
        <strain evidence="9">WM001</strain>
    </source>
</reference>
<protein>
    <recommendedName>
        <fullName evidence="11">RING-type domain-containing protein</fullName>
    </recommendedName>
</protein>
<dbReference type="Pfam" id="PF01344">
    <property type="entry name" value="Kelch_1"/>
    <property type="match status" value="5"/>
</dbReference>
<evidence type="ECO:0000256" key="6">
    <source>
        <dbReference type="PROSITE-ProRule" id="PRU00024"/>
    </source>
</evidence>
<dbReference type="AlphaFoldDB" id="A0A1R2AWS0"/>
<dbReference type="PROSITE" id="PS50119">
    <property type="entry name" value="ZF_BBOX"/>
    <property type="match status" value="1"/>
</dbReference>
<evidence type="ECO:0008006" key="11">
    <source>
        <dbReference type="Google" id="ProtNLM"/>
    </source>
</evidence>
<dbReference type="SMART" id="SM00184">
    <property type="entry name" value="RING"/>
    <property type="match status" value="1"/>
</dbReference>
<dbReference type="InterPro" id="IPR013083">
    <property type="entry name" value="Znf_RING/FYVE/PHD"/>
</dbReference>
<dbReference type="Pfam" id="PF14634">
    <property type="entry name" value="zf-RING_5"/>
    <property type="match status" value="1"/>
</dbReference>
<dbReference type="SMART" id="SM00612">
    <property type="entry name" value="Kelch"/>
    <property type="match status" value="6"/>
</dbReference>
<dbReference type="SMART" id="SM00336">
    <property type="entry name" value="BBOX"/>
    <property type="match status" value="1"/>
</dbReference>
<dbReference type="InterPro" id="IPR000315">
    <property type="entry name" value="Znf_B-box"/>
</dbReference>
<keyword evidence="4 6" id="KW-0863">Zinc-finger</keyword>
<keyword evidence="5" id="KW-0862">Zinc</keyword>
<dbReference type="SUPFAM" id="SSF57845">
    <property type="entry name" value="B-box zinc-binding domain"/>
    <property type="match status" value="1"/>
</dbReference>
<evidence type="ECO:0000256" key="1">
    <source>
        <dbReference type="ARBA" id="ARBA00022441"/>
    </source>
</evidence>
<evidence type="ECO:0000256" key="2">
    <source>
        <dbReference type="ARBA" id="ARBA00022723"/>
    </source>
</evidence>
<dbReference type="EMBL" id="MPUH01001274">
    <property type="protein sequence ID" value="OMJ68840.1"/>
    <property type="molecule type" value="Genomic_DNA"/>
</dbReference>
<dbReference type="Pfam" id="PF00643">
    <property type="entry name" value="zf-B_box"/>
    <property type="match status" value="1"/>
</dbReference>
<name>A0A1R2AWS0_9CILI</name>
<keyword evidence="2" id="KW-0479">Metal-binding</keyword>
<keyword evidence="3" id="KW-0677">Repeat</keyword>
<dbReference type="PANTHER" id="PTHR24412">
    <property type="entry name" value="KELCH PROTEIN"/>
    <property type="match status" value="1"/>
</dbReference>
<gene>
    <name evidence="9" type="ORF">SteCoe_33598</name>
</gene>
<organism evidence="9 10">
    <name type="scientific">Stentor coeruleus</name>
    <dbReference type="NCBI Taxonomy" id="5963"/>
    <lineage>
        <taxon>Eukaryota</taxon>
        <taxon>Sar</taxon>
        <taxon>Alveolata</taxon>
        <taxon>Ciliophora</taxon>
        <taxon>Postciliodesmatophora</taxon>
        <taxon>Heterotrichea</taxon>
        <taxon>Heterotrichida</taxon>
        <taxon>Stentoridae</taxon>
        <taxon>Stentor</taxon>
    </lineage>
</organism>
<dbReference type="Gene3D" id="2.120.10.80">
    <property type="entry name" value="Kelch-type beta propeller"/>
    <property type="match status" value="2"/>
</dbReference>
<evidence type="ECO:0000259" key="7">
    <source>
        <dbReference type="PROSITE" id="PS50089"/>
    </source>
</evidence>
<sequence length="634" mass="70798">MDCPECKLEFDETSHLPRILTACGHTICDSCLKSRYKKKNIICPQCSITTIAQSLNILPSNLALLQLKQKKVVQDVCTKHGKPIEAFCCNDKALVCVICLLEDGHKSHELTTIPKAAKKYRDILSNYKQLSSSNLDYINRENKDLQEKQASLLMSYNKLLKDFLIIFEVIKKIVSEKELQIKEKLKKTLDDEIDAINAKSSQLANFSVSIETFKTEVLSSEKENDLDIILNFSKREELARSVTTKMQPSLKTDPFGQFSIESEVTALIKQIQNKFFQKVETKSTPTIKKKVLPAATPANKKITAKPSGKTISKPGSALDWNNISVISRAHSDEDTLSMKSFDFNSLYKLHGTKIYAISGFSDKALSTVEVYDSNADNWAIVNDCLNPRTQFAAINYINDIMTIGGKQGGKRISTIEKLNIATNTWSMCPFALPTPKSGFAALSLSNDIYIIGGNDGSVLNTFEMYNLDEWISLPNLSSKRDELAAVVGPDLNIYAIGGYGGDSLVLESGEMYNIEIDAWEKIPNMSYPRRALSVITLPDGIYAIGGYNGSSYLREMEKYEYRMKKWVNLTPMKTGRCTLSCVASADCQYIYAIGGFNGVALGNVERYSVVENKWEDVAPLKCPRFMHCSVAYND</sequence>
<evidence type="ECO:0000313" key="9">
    <source>
        <dbReference type="EMBL" id="OMJ68840.1"/>
    </source>
</evidence>
<dbReference type="InterPro" id="IPR006652">
    <property type="entry name" value="Kelch_1"/>
</dbReference>
<feature type="domain" description="B box-type" evidence="8">
    <location>
        <begin position="72"/>
        <end position="113"/>
    </location>
</feature>
<evidence type="ECO:0000256" key="4">
    <source>
        <dbReference type="ARBA" id="ARBA00022771"/>
    </source>
</evidence>
<dbReference type="Gene3D" id="3.30.40.10">
    <property type="entry name" value="Zinc/RING finger domain, C3HC4 (zinc finger)"/>
    <property type="match status" value="1"/>
</dbReference>
<dbReference type="SUPFAM" id="SSF117281">
    <property type="entry name" value="Kelch motif"/>
    <property type="match status" value="2"/>
</dbReference>
<dbReference type="InterPro" id="IPR017907">
    <property type="entry name" value="Znf_RING_CS"/>
</dbReference>
<dbReference type="PANTHER" id="PTHR24412:SF489">
    <property type="entry name" value="RING FINGER DOMAIN AND KELCH REPEAT-CONTAINING PROTEIN DDB_G0271372"/>
    <property type="match status" value="1"/>
</dbReference>
<evidence type="ECO:0000256" key="5">
    <source>
        <dbReference type="ARBA" id="ARBA00022833"/>
    </source>
</evidence>
<feature type="domain" description="RING-type" evidence="7">
    <location>
        <begin position="3"/>
        <end position="47"/>
    </location>
</feature>
<proteinExistence type="predicted"/>
<keyword evidence="1" id="KW-0880">Kelch repeat</keyword>
<dbReference type="PROSITE" id="PS50089">
    <property type="entry name" value="ZF_RING_2"/>
    <property type="match status" value="1"/>
</dbReference>